<sequence length="405" mass="45867">MKIAGKCIIAMLVLFGSLNVLGNKAAAKIDAMANHTLVVLTETKLLENYNNPESVVGSIAGMQTLTTACGDNGDCIAKAGGKDYVLVKTWLGDKWIEDDDRITAGTFQEVERDMTIIEKMPLYNDPNVGIYRKDALPTETLLPQKVHVTAKYWYLYSGARTGRAFLEAPTWYRITTEEGQKWIVDPFILEDMQQYEIPSDRIIKLTGNERLYDYPREGAGEGTKADAGMFQVEAISSYRIKTEHYTWFKLQQEDGTFKWVQRPLTQFNLPNEQITLRTATRYFDIDGDSSLSLQNWLQPGTYTADKINEGWARIQTPSGWKVVNLDRAPLERPQGITGTQEVVQLTPETKSYYFPLTGEMCHGAGTFSHQEALSFEKWISPEGINWYHISTYSGIVWVPEKPLLE</sequence>
<name>A0ACC7P1B9_9BACL</name>
<reference evidence="1" key="1">
    <citation type="submission" date="2024-12" db="EMBL/GenBank/DDBJ databases">
        <authorList>
            <person name="Wu N."/>
        </authorList>
    </citation>
    <scope>NUCLEOTIDE SEQUENCE</scope>
    <source>
        <strain evidence="1">P15</strain>
    </source>
</reference>
<dbReference type="Proteomes" id="UP001631969">
    <property type="component" value="Unassembled WGS sequence"/>
</dbReference>
<protein>
    <submittedName>
        <fullName evidence="1">Uncharacterized protein</fullName>
    </submittedName>
</protein>
<evidence type="ECO:0000313" key="1">
    <source>
        <dbReference type="EMBL" id="MFM9329102.1"/>
    </source>
</evidence>
<keyword evidence="2" id="KW-1185">Reference proteome</keyword>
<comment type="caution">
    <text evidence="1">The sequence shown here is derived from an EMBL/GenBank/DDBJ whole genome shotgun (WGS) entry which is preliminary data.</text>
</comment>
<proteinExistence type="predicted"/>
<dbReference type="EMBL" id="JBJURJ010000007">
    <property type="protein sequence ID" value="MFM9329102.1"/>
    <property type="molecule type" value="Genomic_DNA"/>
</dbReference>
<organism evidence="1 2">
    <name type="scientific">Paenibacillus mesotrionivorans</name>
    <dbReference type="NCBI Taxonomy" id="3160968"/>
    <lineage>
        <taxon>Bacteria</taxon>
        <taxon>Bacillati</taxon>
        <taxon>Bacillota</taxon>
        <taxon>Bacilli</taxon>
        <taxon>Bacillales</taxon>
        <taxon>Paenibacillaceae</taxon>
        <taxon>Paenibacillus</taxon>
    </lineage>
</organism>
<gene>
    <name evidence="1" type="ORF">ACI1P1_12465</name>
</gene>
<evidence type="ECO:0000313" key="2">
    <source>
        <dbReference type="Proteomes" id="UP001631969"/>
    </source>
</evidence>
<accession>A0ACC7P1B9</accession>